<protein>
    <submittedName>
        <fullName evidence="3">(African queen) hypothetical protein</fullName>
    </submittedName>
</protein>
<accession>A0A8J2QFM7</accession>
<evidence type="ECO:0000313" key="4">
    <source>
        <dbReference type="Proteomes" id="UP000789524"/>
    </source>
</evidence>
<sequence>MPGYVVYRSDQVSPAGVAYRGLAALVKRQVIHQPLPAVSLRSAYALGVEVCLDRRPVRVFAFYRPPGGRLEESDIHALLDQATPTIIAGDFNCKHTAWNSTHDDANGQKLLNDAEREGYAVMGPEVPTHYPYQHTAAPDVIDLTLEQGLNTDPSIDVLDDHVMSDHQPVLVTIDLAPIRREIPPPRHRQDWHIFADHLSKNLRSFRVDSPDDVDRLALELTESITRALEASRLSTTSHRKRPQLPAGIRDMIEDKRRLRRLYQRTRCPTIKSQLNALAERVSAVLEDHAVDSWYKTIERAGEDWSGIHRLCRQADGSLPEITLRTAPRRGNHHQTRHQGCKRPPQRPACFYRRSGGQLRGPLPRQAHLDPPYRGA</sequence>
<reference evidence="3" key="1">
    <citation type="submission" date="2021-09" db="EMBL/GenBank/DDBJ databases">
        <authorList>
            <person name="Martin H S."/>
        </authorList>
    </citation>
    <scope>NUCLEOTIDE SEQUENCE</scope>
</reference>
<dbReference type="EMBL" id="CAKASE010000045">
    <property type="protein sequence ID" value="CAG9560763.1"/>
    <property type="molecule type" value="Genomic_DNA"/>
</dbReference>
<name>A0A8J2QFM7_9NEOP</name>
<dbReference type="PANTHER" id="PTHR33273:SF4">
    <property type="entry name" value="ENDONUCLEASE_EXONUCLEASE_PHOSPHATASE DOMAIN-CONTAINING PROTEIN"/>
    <property type="match status" value="1"/>
</dbReference>
<proteinExistence type="predicted"/>
<dbReference type="InterPro" id="IPR005135">
    <property type="entry name" value="Endo/exonuclease/phosphatase"/>
</dbReference>
<dbReference type="GO" id="GO:0003824">
    <property type="term" value="F:catalytic activity"/>
    <property type="evidence" value="ECO:0007669"/>
    <property type="project" value="InterPro"/>
</dbReference>
<gene>
    <name evidence="3" type="ORF">DCHRY22_LOCUS2368</name>
</gene>
<comment type="caution">
    <text evidence="3">The sequence shown here is derived from an EMBL/GenBank/DDBJ whole genome shotgun (WGS) entry which is preliminary data.</text>
</comment>
<evidence type="ECO:0000313" key="3">
    <source>
        <dbReference type="EMBL" id="CAG9560763.1"/>
    </source>
</evidence>
<dbReference type="InterPro" id="IPR036691">
    <property type="entry name" value="Endo/exonu/phosph_ase_sf"/>
</dbReference>
<evidence type="ECO:0000259" key="2">
    <source>
        <dbReference type="Pfam" id="PF14529"/>
    </source>
</evidence>
<dbReference type="OrthoDB" id="10065625at2759"/>
<dbReference type="PANTHER" id="PTHR33273">
    <property type="entry name" value="DOMAIN-CONTAINING PROTEIN, PUTATIVE-RELATED"/>
    <property type="match status" value="1"/>
</dbReference>
<dbReference type="Pfam" id="PF14529">
    <property type="entry name" value="Exo_endo_phos_2"/>
    <property type="match status" value="1"/>
</dbReference>
<dbReference type="SUPFAM" id="SSF56219">
    <property type="entry name" value="DNase I-like"/>
    <property type="match status" value="1"/>
</dbReference>
<feature type="region of interest" description="Disordered" evidence="1">
    <location>
        <begin position="352"/>
        <end position="375"/>
    </location>
</feature>
<organism evidence="3 4">
    <name type="scientific">Danaus chrysippus</name>
    <name type="common">African queen</name>
    <dbReference type="NCBI Taxonomy" id="151541"/>
    <lineage>
        <taxon>Eukaryota</taxon>
        <taxon>Metazoa</taxon>
        <taxon>Ecdysozoa</taxon>
        <taxon>Arthropoda</taxon>
        <taxon>Hexapoda</taxon>
        <taxon>Insecta</taxon>
        <taxon>Pterygota</taxon>
        <taxon>Neoptera</taxon>
        <taxon>Endopterygota</taxon>
        <taxon>Lepidoptera</taxon>
        <taxon>Glossata</taxon>
        <taxon>Ditrysia</taxon>
        <taxon>Papilionoidea</taxon>
        <taxon>Nymphalidae</taxon>
        <taxon>Danainae</taxon>
        <taxon>Danaini</taxon>
        <taxon>Danaina</taxon>
        <taxon>Danaus</taxon>
        <taxon>Anosia</taxon>
    </lineage>
</organism>
<dbReference type="AlphaFoldDB" id="A0A8J2QFM7"/>
<dbReference type="Gene3D" id="3.60.10.10">
    <property type="entry name" value="Endonuclease/exonuclease/phosphatase"/>
    <property type="match status" value="1"/>
</dbReference>
<evidence type="ECO:0000256" key="1">
    <source>
        <dbReference type="SAM" id="MobiDB-lite"/>
    </source>
</evidence>
<dbReference type="Proteomes" id="UP000789524">
    <property type="component" value="Unassembled WGS sequence"/>
</dbReference>
<keyword evidence="4" id="KW-1185">Reference proteome</keyword>
<feature type="domain" description="Endonuclease/exonuclease/phosphatase" evidence="2">
    <location>
        <begin position="58"/>
        <end position="169"/>
    </location>
</feature>